<keyword evidence="6" id="KW-0227">DNA damage</keyword>
<dbReference type="CDD" id="cd06559">
    <property type="entry name" value="Endonuclease_V"/>
    <property type="match status" value="1"/>
</dbReference>
<evidence type="ECO:0000256" key="6">
    <source>
        <dbReference type="HAMAP-Rule" id="MF_00801"/>
    </source>
</evidence>
<keyword evidence="3 6" id="KW-0540">Nuclease</keyword>
<name>A0ABW6WZ66_9ACTN</name>
<sequence>MTHKWTVVPHEAPADVEQAERIQAELRERLVFPAGRIETPRTVTGLDISYAVGSRRAVAAAVTVDVVTRHVLETATAEGNVSFPYVPGLLAFREIPLLLEALGRLEGRPELLICDGHGIAHPRRFGLASHLGVLLDLPAFGVAKTEFIGSHTEPGPRRGEWSPIVVDGEVLGRAVRTQTEVNPVFVSAGHRIGLPDTSDLTVALSSHFRVPEPTRQADIISRQVLRDTWRGML</sequence>
<dbReference type="Pfam" id="PF04493">
    <property type="entry name" value="Endonuclease_5"/>
    <property type="match status" value="1"/>
</dbReference>
<evidence type="ECO:0000313" key="7">
    <source>
        <dbReference type="EMBL" id="MFF5297526.1"/>
    </source>
</evidence>
<dbReference type="GO" id="GO:0004519">
    <property type="term" value="F:endonuclease activity"/>
    <property type="evidence" value="ECO:0007669"/>
    <property type="project" value="UniProtKB-KW"/>
</dbReference>
<dbReference type="Proteomes" id="UP001602245">
    <property type="component" value="Unassembled WGS sequence"/>
</dbReference>
<keyword evidence="8" id="KW-1185">Reference proteome</keyword>
<dbReference type="Gene3D" id="3.30.2170.10">
    <property type="entry name" value="archaeoglobus fulgidus dsm 4304 superfamily"/>
    <property type="match status" value="1"/>
</dbReference>
<keyword evidence="4 6" id="KW-0255">Endonuclease</keyword>
<gene>
    <name evidence="6" type="primary">nfi</name>
    <name evidence="7" type="ORF">ACFY35_49535</name>
</gene>
<dbReference type="EMBL" id="JBIAZU010000012">
    <property type="protein sequence ID" value="MFF5297526.1"/>
    <property type="molecule type" value="Genomic_DNA"/>
</dbReference>
<keyword evidence="6" id="KW-0479">Metal-binding</keyword>
<keyword evidence="5 6" id="KW-0378">Hydrolase</keyword>
<feature type="site" description="Interaction with target DNA" evidence="6">
    <location>
        <position position="85"/>
    </location>
</feature>
<accession>A0ABW6WZ66</accession>
<keyword evidence="6" id="KW-0234">DNA repair</keyword>
<evidence type="ECO:0000256" key="4">
    <source>
        <dbReference type="ARBA" id="ARBA00022759"/>
    </source>
</evidence>
<comment type="caution">
    <text evidence="7">The sequence shown here is derived from an EMBL/GenBank/DDBJ whole genome shotgun (WGS) entry which is preliminary data.</text>
</comment>
<feature type="binding site" evidence="6">
    <location>
        <position position="47"/>
    </location>
    <ligand>
        <name>Mg(2+)</name>
        <dbReference type="ChEBI" id="CHEBI:18420"/>
    </ligand>
</feature>
<evidence type="ECO:0000256" key="5">
    <source>
        <dbReference type="ARBA" id="ARBA00022801"/>
    </source>
</evidence>
<feature type="binding site" evidence="6">
    <location>
        <position position="115"/>
    </location>
    <ligand>
        <name>Mg(2+)</name>
        <dbReference type="ChEBI" id="CHEBI:18420"/>
    </ligand>
</feature>
<dbReference type="PANTHER" id="PTHR28511">
    <property type="entry name" value="ENDONUCLEASE V"/>
    <property type="match status" value="1"/>
</dbReference>
<dbReference type="RefSeq" id="WP_020513979.1">
    <property type="nucleotide sequence ID" value="NZ_JBIAZU010000012.1"/>
</dbReference>
<keyword evidence="6" id="KW-0460">Magnesium</keyword>
<dbReference type="InterPro" id="IPR007581">
    <property type="entry name" value="Endonuclease-V"/>
</dbReference>
<protein>
    <recommendedName>
        <fullName evidence="6">Endonuclease V</fullName>
        <ecNumber evidence="6">3.1.21.7</ecNumber>
    </recommendedName>
    <alternativeName>
        <fullName evidence="6">Deoxyinosine 3'endonuclease</fullName>
    </alternativeName>
    <alternativeName>
        <fullName evidence="6">Deoxyribonuclease V</fullName>
        <shortName evidence="6">DNase V</shortName>
    </alternativeName>
</protein>
<dbReference type="HAMAP" id="MF_00801">
    <property type="entry name" value="Endonuclease_5"/>
    <property type="match status" value="1"/>
</dbReference>
<comment type="similarity">
    <text evidence="6">Belongs to the endonuclease V family.</text>
</comment>
<evidence type="ECO:0000256" key="2">
    <source>
        <dbReference type="ARBA" id="ARBA00022490"/>
    </source>
</evidence>
<comment type="catalytic activity">
    <reaction evidence="6">
        <text>Endonucleolytic cleavage at apurinic or apyrimidinic sites to products with a 5'-phosphate.</text>
        <dbReference type="EC" id="3.1.21.7"/>
    </reaction>
</comment>
<organism evidence="7 8">
    <name type="scientific">Paractinoplanes globisporus</name>
    <dbReference type="NCBI Taxonomy" id="113565"/>
    <lineage>
        <taxon>Bacteria</taxon>
        <taxon>Bacillati</taxon>
        <taxon>Actinomycetota</taxon>
        <taxon>Actinomycetes</taxon>
        <taxon>Micromonosporales</taxon>
        <taxon>Micromonosporaceae</taxon>
        <taxon>Paractinoplanes</taxon>
    </lineage>
</organism>
<dbReference type="PANTHER" id="PTHR28511:SF1">
    <property type="entry name" value="ENDONUCLEASE V"/>
    <property type="match status" value="1"/>
</dbReference>
<comment type="function">
    <text evidence="6">DNA repair enzyme involved in the repair of deaminated bases. Selectively cleaves double-stranded DNA at the second phosphodiester bond 3' to a deoxyinosine leaving behind the intact lesion on the nicked DNA.</text>
</comment>
<evidence type="ECO:0000256" key="1">
    <source>
        <dbReference type="ARBA" id="ARBA00004496"/>
    </source>
</evidence>
<reference evidence="7 8" key="1">
    <citation type="submission" date="2024-10" db="EMBL/GenBank/DDBJ databases">
        <title>The Natural Products Discovery Center: Release of the First 8490 Sequenced Strains for Exploring Actinobacteria Biosynthetic Diversity.</title>
        <authorList>
            <person name="Kalkreuter E."/>
            <person name="Kautsar S.A."/>
            <person name="Yang D."/>
            <person name="Bader C.D."/>
            <person name="Teijaro C.N."/>
            <person name="Fluegel L."/>
            <person name="Davis C.M."/>
            <person name="Simpson J.R."/>
            <person name="Lauterbach L."/>
            <person name="Steele A.D."/>
            <person name="Gui C."/>
            <person name="Meng S."/>
            <person name="Li G."/>
            <person name="Viehrig K."/>
            <person name="Ye F."/>
            <person name="Su P."/>
            <person name="Kiefer A.F."/>
            <person name="Nichols A."/>
            <person name="Cepeda A.J."/>
            <person name="Yan W."/>
            <person name="Fan B."/>
            <person name="Jiang Y."/>
            <person name="Adhikari A."/>
            <person name="Zheng C.-J."/>
            <person name="Schuster L."/>
            <person name="Cowan T.M."/>
            <person name="Smanski M.J."/>
            <person name="Chevrette M.G."/>
            <person name="De Carvalho L.P.S."/>
            <person name="Shen B."/>
        </authorList>
    </citation>
    <scope>NUCLEOTIDE SEQUENCE [LARGE SCALE GENOMIC DNA]</scope>
    <source>
        <strain evidence="7 8">NPDC000087</strain>
    </source>
</reference>
<proteinExistence type="inferred from homology"/>
<keyword evidence="2 6" id="KW-0963">Cytoplasm</keyword>
<dbReference type="EC" id="3.1.21.7" evidence="6"/>
<evidence type="ECO:0000313" key="8">
    <source>
        <dbReference type="Proteomes" id="UP001602245"/>
    </source>
</evidence>
<evidence type="ECO:0000256" key="3">
    <source>
        <dbReference type="ARBA" id="ARBA00022722"/>
    </source>
</evidence>
<comment type="cofactor">
    <cofactor evidence="6">
        <name>Mg(2+)</name>
        <dbReference type="ChEBI" id="CHEBI:18420"/>
    </cofactor>
</comment>
<comment type="subcellular location">
    <subcellularLocation>
        <location evidence="1 6">Cytoplasm</location>
    </subcellularLocation>
</comment>